<dbReference type="AlphaFoldDB" id="A0A9P6B6X0"/>
<organism evidence="2 3">
    <name type="scientific">Hydnum rufescens UP504</name>
    <dbReference type="NCBI Taxonomy" id="1448309"/>
    <lineage>
        <taxon>Eukaryota</taxon>
        <taxon>Fungi</taxon>
        <taxon>Dikarya</taxon>
        <taxon>Basidiomycota</taxon>
        <taxon>Agaricomycotina</taxon>
        <taxon>Agaricomycetes</taxon>
        <taxon>Cantharellales</taxon>
        <taxon>Hydnaceae</taxon>
        <taxon>Hydnum</taxon>
    </lineage>
</organism>
<dbReference type="InterPro" id="IPR005493">
    <property type="entry name" value="RraA/RraA-like"/>
</dbReference>
<dbReference type="Pfam" id="PF03737">
    <property type="entry name" value="RraA-like"/>
    <property type="match status" value="1"/>
</dbReference>
<comment type="cofactor">
    <cofactor evidence="1">
        <name>Mg(2+)</name>
        <dbReference type="ChEBI" id="CHEBI:18420"/>
    </cofactor>
</comment>
<dbReference type="GO" id="GO:0008948">
    <property type="term" value="F:oxaloacetate decarboxylase activity"/>
    <property type="evidence" value="ECO:0007669"/>
    <property type="project" value="TreeGrafter"/>
</dbReference>
<dbReference type="CDD" id="cd16841">
    <property type="entry name" value="RraA_family"/>
    <property type="match status" value="1"/>
</dbReference>
<reference evidence="2" key="1">
    <citation type="journal article" date="2020" name="Nat. Commun.">
        <title>Large-scale genome sequencing of mycorrhizal fungi provides insights into the early evolution of symbiotic traits.</title>
        <authorList>
            <person name="Miyauchi S."/>
            <person name="Kiss E."/>
            <person name="Kuo A."/>
            <person name="Drula E."/>
            <person name="Kohler A."/>
            <person name="Sanchez-Garcia M."/>
            <person name="Morin E."/>
            <person name="Andreopoulos B."/>
            <person name="Barry K.W."/>
            <person name="Bonito G."/>
            <person name="Buee M."/>
            <person name="Carver A."/>
            <person name="Chen C."/>
            <person name="Cichocki N."/>
            <person name="Clum A."/>
            <person name="Culley D."/>
            <person name="Crous P.W."/>
            <person name="Fauchery L."/>
            <person name="Girlanda M."/>
            <person name="Hayes R.D."/>
            <person name="Keri Z."/>
            <person name="LaButti K."/>
            <person name="Lipzen A."/>
            <person name="Lombard V."/>
            <person name="Magnuson J."/>
            <person name="Maillard F."/>
            <person name="Murat C."/>
            <person name="Nolan M."/>
            <person name="Ohm R.A."/>
            <person name="Pangilinan J."/>
            <person name="Pereira M.F."/>
            <person name="Perotto S."/>
            <person name="Peter M."/>
            <person name="Pfister S."/>
            <person name="Riley R."/>
            <person name="Sitrit Y."/>
            <person name="Stielow J.B."/>
            <person name="Szollosi G."/>
            <person name="Zifcakova L."/>
            <person name="Stursova M."/>
            <person name="Spatafora J.W."/>
            <person name="Tedersoo L."/>
            <person name="Vaario L.M."/>
            <person name="Yamada A."/>
            <person name="Yan M."/>
            <person name="Wang P."/>
            <person name="Xu J."/>
            <person name="Bruns T."/>
            <person name="Baldrian P."/>
            <person name="Vilgalys R."/>
            <person name="Dunand C."/>
            <person name="Henrissat B."/>
            <person name="Grigoriev I.V."/>
            <person name="Hibbett D."/>
            <person name="Nagy L.G."/>
            <person name="Martin F.M."/>
        </authorList>
    </citation>
    <scope>NUCLEOTIDE SEQUENCE</scope>
    <source>
        <strain evidence="2">UP504</strain>
    </source>
</reference>
<feature type="binding site" evidence="1">
    <location>
        <begin position="93"/>
        <end position="96"/>
    </location>
    <ligand>
        <name>substrate</name>
    </ligand>
</feature>
<name>A0A9P6B6X0_9AGAM</name>
<comment type="caution">
    <text evidence="2">The sequence shown here is derived from an EMBL/GenBank/DDBJ whole genome shotgun (WGS) entry which is preliminary data.</text>
</comment>
<dbReference type="Proteomes" id="UP000886523">
    <property type="component" value="Unassembled WGS sequence"/>
</dbReference>
<dbReference type="EMBL" id="MU128923">
    <property type="protein sequence ID" value="KAF9518639.1"/>
    <property type="molecule type" value="Genomic_DNA"/>
</dbReference>
<evidence type="ECO:0000256" key="1">
    <source>
        <dbReference type="PIRSR" id="PIRSR605493-1"/>
    </source>
</evidence>
<evidence type="ECO:0000313" key="2">
    <source>
        <dbReference type="EMBL" id="KAF9518639.1"/>
    </source>
</evidence>
<gene>
    <name evidence="2" type="ORF">BS47DRAFT_1313080</name>
</gene>
<sequence>MAEALSRFSSCEVSDALVKLGVPNGGYIPDVEMFSPSRDSEAIKICGPAYTVKMVNASDKDAPFPTSHFVDTAPSGHIILVSAPPQSKSAVWGGLMTAGAQAKGVLGVILDGRCRDLSEHRALKFPVFARGHSTLGQGTFTRPSELDIPLTIVPREENVDGGVSFPATVVYPGDLLLADIDGVVCIPKDMVGAVAERCAVAQEIDEKCMTDIRAGLGIQATFKKWRG</sequence>
<keyword evidence="3" id="KW-1185">Reference proteome</keyword>
<keyword evidence="1" id="KW-0460">Magnesium</keyword>
<dbReference type="GO" id="GO:0047443">
    <property type="term" value="F:4-hydroxy-4-methyl-2-oxoglutarate aldolase activity"/>
    <property type="evidence" value="ECO:0007669"/>
    <property type="project" value="TreeGrafter"/>
</dbReference>
<dbReference type="OrthoDB" id="1476984at2759"/>
<protein>
    <recommendedName>
        <fullName evidence="4">RraA-like protein</fullName>
    </recommendedName>
</protein>
<dbReference type="Gene3D" id="3.50.30.40">
    <property type="entry name" value="Ribonuclease E inhibitor RraA/RraA-like"/>
    <property type="match status" value="1"/>
</dbReference>
<dbReference type="PANTHER" id="PTHR33254:SF4">
    <property type="entry name" value="4-HYDROXY-4-METHYL-2-OXOGLUTARATE ALDOLASE 3-RELATED"/>
    <property type="match status" value="1"/>
</dbReference>
<dbReference type="InterPro" id="IPR036704">
    <property type="entry name" value="RraA/RraA-like_sf"/>
</dbReference>
<dbReference type="SUPFAM" id="SSF89562">
    <property type="entry name" value="RraA-like"/>
    <property type="match status" value="1"/>
</dbReference>
<evidence type="ECO:0008006" key="4">
    <source>
        <dbReference type="Google" id="ProtNLM"/>
    </source>
</evidence>
<accession>A0A9P6B6X0</accession>
<keyword evidence="1" id="KW-0479">Metal-binding</keyword>
<feature type="binding site" evidence="1">
    <location>
        <position position="116"/>
    </location>
    <ligand>
        <name>Mg(2+)</name>
        <dbReference type="ChEBI" id="CHEBI:18420"/>
    </ligand>
</feature>
<evidence type="ECO:0000313" key="3">
    <source>
        <dbReference type="Proteomes" id="UP000886523"/>
    </source>
</evidence>
<dbReference type="GO" id="GO:0046872">
    <property type="term" value="F:metal ion binding"/>
    <property type="evidence" value="ECO:0007669"/>
    <property type="project" value="UniProtKB-KW"/>
</dbReference>
<proteinExistence type="predicted"/>
<feature type="binding site" evidence="1">
    <location>
        <position position="115"/>
    </location>
    <ligand>
        <name>substrate</name>
    </ligand>
</feature>
<dbReference type="PANTHER" id="PTHR33254">
    <property type="entry name" value="4-HYDROXY-4-METHYL-2-OXOGLUTARATE ALDOLASE 3-RELATED"/>
    <property type="match status" value="1"/>
</dbReference>